<name>A0ACC1TET2_9APHY</name>
<dbReference type="EMBL" id="JANHOG010000020">
    <property type="protein sequence ID" value="KAJ3559541.1"/>
    <property type="molecule type" value="Genomic_DNA"/>
</dbReference>
<protein>
    <submittedName>
        <fullName evidence="1">Uncharacterized protein</fullName>
    </submittedName>
</protein>
<organism evidence="1 2">
    <name type="scientific">Phlebia brevispora</name>
    <dbReference type="NCBI Taxonomy" id="194682"/>
    <lineage>
        <taxon>Eukaryota</taxon>
        <taxon>Fungi</taxon>
        <taxon>Dikarya</taxon>
        <taxon>Basidiomycota</taxon>
        <taxon>Agaricomycotina</taxon>
        <taxon>Agaricomycetes</taxon>
        <taxon>Polyporales</taxon>
        <taxon>Meruliaceae</taxon>
        <taxon>Phlebia</taxon>
    </lineage>
</organism>
<proteinExistence type="predicted"/>
<sequence length="762" mass="83283">MGMRRDAHEGNSRSFPFSQSHLCSLISSLRALFSLAMSTVSVKIEFGGGLELLFSNQRSHKVEIPAVVPPPAERKENEDKKPVGRPADITYLMYWLRDNLLKERVELFIENGTVRPGILVLVNDTDWELEGEGDYVVKNGDEIVFISTLHGAGAVPADSRHVAAKPLRSRVPADSELSMKDRRARSQEEDIISGGRTSSNFRCSTSADGLIDPFLCVPMMMSASNDFSATRNNVQDTPWKIYLACPVVGADLVYILDLALHLGCRSSIKPYAYLALVATDFIAKPNVAYNNLLWWKAASVLEGASRTAGSRPSLAFNVVFYFSPSSPVDLRSVHNFSYSAEFVCCCTARIIIMTNVRQRDEDSLRVHGSRDGHRRNASVRVANRPVIGLPARPDSALQHRRTSESVTRAAPVKVLGRSFSTGATVAIGNPPHHIPKLSISSEDGISMDIPDSDLRHGQHHRQPSIGSSRDALATRQDNQRRASGAYQHDAMVELAMEISDEIALLCAIHRPIDIDEPLVSAGLNADRAQRLEGWLFTRYNNYTPATRLLDSSVTSEALACTIIGGKYLISSSSSRSRREDDASNTPKLPPPDSSNVDRVVYDSPSFDENLLTPSPPPKRSRRKDLSIKLTEESHSDASAAAWTPNVNANASYSHPSSPARQIPIQVRRDGKKPGGLMLGILTVGAILGSPLTTHFDQPSSGSVHSFSYAPTSSGLSSPYYSHSSQSSARSSRSRHDDYHASPSISPFGRNFALTTPRSALVS</sequence>
<gene>
    <name evidence="1" type="ORF">NM688_g282</name>
</gene>
<keyword evidence="2" id="KW-1185">Reference proteome</keyword>
<reference evidence="1" key="1">
    <citation type="submission" date="2022-07" db="EMBL/GenBank/DDBJ databases">
        <title>Genome Sequence of Phlebia brevispora.</title>
        <authorList>
            <person name="Buettner E."/>
        </authorList>
    </citation>
    <scope>NUCLEOTIDE SEQUENCE</scope>
    <source>
        <strain evidence="1">MPL23</strain>
    </source>
</reference>
<comment type="caution">
    <text evidence="1">The sequence shown here is derived from an EMBL/GenBank/DDBJ whole genome shotgun (WGS) entry which is preliminary data.</text>
</comment>
<evidence type="ECO:0000313" key="2">
    <source>
        <dbReference type="Proteomes" id="UP001148662"/>
    </source>
</evidence>
<dbReference type="Proteomes" id="UP001148662">
    <property type="component" value="Unassembled WGS sequence"/>
</dbReference>
<accession>A0ACC1TET2</accession>
<evidence type="ECO:0000313" key="1">
    <source>
        <dbReference type="EMBL" id="KAJ3559541.1"/>
    </source>
</evidence>